<protein>
    <submittedName>
        <fullName evidence="7">Terpenoid synthase</fullName>
    </submittedName>
</protein>
<keyword evidence="4" id="KW-0479">Metal-binding</keyword>
<dbReference type="GO" id="GO:0004659">
    <property type="term" value="F:prenyltransferase activity"/>
    <property type="evidence" value="ECO:0007669"/>
    <property type="project" value="InterPro"/>
</dbReference>
<comment type="cofactor">
    <cofactor evidence="1">
        <name>Mg(2+)</name>
        <dbReference type="ChEBI" id="CHEBI:18420"/>
    </cofactor>
</comment>
<dbReference type="GO" id="GO:0008299">
    <property type="term" value="P:isoprenoid biosynthetic process"/>
    <property type="evidence" value="ECO:0007669"/>
    <property type="project" value="InterPro"/>
</dbReference>
<evidence type="ECO:0000256" key="5">
    <source>
        <dbReference type="ARBA" id="ARBA00022842"/>
    </source>
</evidence>
<accession>A0A0E4C8Q1</accession>
<organism evidence="7 8">
    <name type="scientific">Syntrophomonas zehnderi OL-4</name>
    <dbReference type="NCBI Taxonomy" id="690567"/>
    <lineage>
        <taxon>Bacteria</taxon>
        <taxon>Bacillati</taxon>
        <taxon>Bacillota</taxon>
        <taxon>Clostridia</taxon>
        <taxon>Eubacteriales</taxon>
        <taxon>Syntrophomonadaceae</taxon>
        <taxon>Syntrophomonas</taxon>
    </lineage>
</organism>
<comment type="similarity">
    <text evidence="2 6">Belongs to the FPP/GGPP synthase family.</text>
</comment>
<keyword evidence="5" id="KW-0460">Magnesium</keyword>
<dbReference type="AlphaFoldDB" id="A0A0E4C8Q1"/>
<dbReference type="PANTHER" id="PTHR12001:SF69">
    <property type="entry name" value="ALL TRANS-POLYPRENYL-DIPHOSPHATE SYNTHASE PDSS1"/>
    <property type="match status" value="1"/>
</dbReference>
<dbReference type="InterPro" id="IPR033749">
    <property type="entry name" value="Polyprenyl_synt_CS"/>
</dbReference>
<evidence type="ECO:0000256" key="4">
    <source>
        <dbReference type="ARBA" id="ARBA00022723"/>
    </source>
</evidence>
<dbReference type="InterPro" id="IPR000092">
    <property type="entry name" value="Polyprenyl_synt"/>
</dbReference>
<evidence type="ECO:0000256" key="1">
    <source>
        <dbReference type="ARBA" id="ARBA00001946"/>
    </source>
</evidence>
<evidence type="ECO:0000313" key="7">
    <source>
        <dbReference type="EMBL" id="CFX58591.1"/>
    </source>
</evidence>
<evidence type="ECO:0000313" key="8">
    <source>
        <dbReference type="Proteomes" id="UP000045545"/>
    </source>
</evidence>
<dbReference type="Gene3D" id="1.10.600.10">
    <property type="entry name" value="Farnesyl Diphosphate Synthase"/>
    <property type="match status" value="1"/>
</dbReference>
<evidence type="ECO:0000256" key="3">
    <source>
        <dbReference type="ARBA" id="ARBA00022679"/>
    </source>
</evidence>
<dbReference type="InterPro" id="IPR008949">
    <property type="entry name" value="Isoprenoid_synthase_dom_sf"/>
</dbReference>
<gene>
    <name evidence="7" type="ORF">1492</name>
</gene>
<dbReference type="GO" id="GO:0046872">
    <property type="term" value="F:metal ion binding"/>
    <property type="evidence" value="ECO:0007669"/>
    <property type="project" value="UniProtKB-KW"/>
</dbReference>
<proteinExistence type="inferred from homology"/>
<name>A0A0E4C8Q1_9FIRM</name>
<keyword evidence="8" id="KW-1185">Reference proteome</keyword>
<dbReference type="SUPFAM" id="SSF48576">
    <property type="entry name" value="Terpenoid synthases"/>
    <property type="match status" value="1"/>
</dbReference>
<dbReference type="Proteomes" id="UP000045545">
    <property type="component" value="Unassembled WGS sequence"/>
</dbReference>
<dbReference type="STRING" id="690567.1492"/>
<dbReference type="EMBL" id="CGIH01000026">
    <property type="protein sequence ID" value="CFX58591.1"/>
    <property type="molecule type" value="Genomic_DNA"/>
</dbReference>
<keyword evidence="3 6" id="KW-0808">Transferase</keyword>
<dbReference type="SFLD" id="SFLDS00005">
    <property type="entry name" value="Isoprenoid_Synthase_Type_I"/>
    <property type="match status" value="1"/>
</dbReference>
<dbReference type="PROSITE" id="PS00723">
    <property type="entry name" value="POLYPRENYL_SYNTHASE_1"/>
    <property type="match status" value="1"/>
</dbReference>
<evidence type="ECO:0000256" key="2">
    <source>
        <dbReference type="ARBA" id="ARBA00006706"/>
    </source>
</evidence>
<dbReference type="Pfam" id="PF00348">
    <property type="entry name" value="polyprenyl_synt"/>
    <property type="match status" value="1"/>
</dbReference>
<dbReference type="PROSITE" id="PS00444">
    <property type="entry name" value="POLYPRENYL_SYNTHASE_2"/>
    <property type="match status" value="1"/>
</dbReference>
<reference evidence="7 8" key="1">
    <citation type="submission" date="2015-03" db="EMBL/GenBank/DDBJ databases">
        <authorList>
            <person name="Murphy D."/>
        </authorList>
    </citation>
    <scope>NUCLEOTIDE SEQUENCE [LARGE SCALE GENOMIC DNA]</scope>
    <source>
        <strain evidence="7 8">OL-4</strain>
    </source>
</reference>
<dbReference type="CDD" id="cd00685">
    <property type="entry name" value="Trans_IPPS_HT"/>
    <property type="match status" value="1"/>
</dbReference>
<sequence length="344" mass="38092">MGCIAICLDNKTLTRYPFPAELVNQRMREVLTCNHNFIEEIINDLLESQGKMLRPRLVFLAASLYPHDPVMVTDVAVAIELVHLASLIHDDVIDQAQLRRGRESLNSRWGNQASVLTGDYLFASAFNLVNRHNQKEILDGLTSTIKTMCAGEIKQMSLAYNLDISEDEYIEKTHGKTACLFALCCKVGGLASSMPASGIKALEQFGLCLGYAYQIIDDLLDFLSESSLLGKPCGSDLLEGNITLPVIYALKDPHYGYQLKNHLQTKPLDSQGIMEIVQILKKSGGIEYSLNLSRRFLARGIAGLNELPATPARKEIIDMAAYLLDDYYKSLSSYNTMEAKGASS</sequence>
<evidence type="ECO:0000256" key="6">
    <source>
        <dbReference type="RuleBase" id="RU004466"/>
    </source>
</evidence>
<dbReference type="PANTHER" id="PTHR12001">
    <property type="entry name" value="GERANYLGERANYL PYROPHOSPHATE SYNTHASE"/>
    <property type="match status" value="1"/>
</dbReference>